<proteinExistence type="predicted"/>
<accession>A0ABU7G839</accession>
<dbReference type="RefSeq" id="WP_329776425.1">
    <property type="nucleotide sequence ID" value="NZ_JAYDYW010000014.1"/>
</dbReference>
<evidence type="ECO:0000313" key="3">
    <source>
        <dbReference type="Proteomes" id="UP001310248"/>
    </source>
</evidence>
<sequence>MQSSIRWFLAPCCICFMLSAAHFYHAYQQIYVALCIMGLFSILIRHPICLRLNQCAMLLLTAEWINTIAEIYVVRSAYDQPWLRMAFILGLVALLHLATALLFQHYKVRRYFGYPRQFLFR</sequence>
<feature type="transmembrane region" description="Helical" evidence="1">
    <location>
        <begin position="55"/>
        <end position="75"/>
    </location>
</feature>
<keyword evidence="1" id="KW-0472">Membrane</keyword>
<protein>
    <recommendedName>
        <fullName evidence="4">DUF2809 domain-containing protein</fullName>
    </recommendedName>
</protein>
<keyword evidence="1" id="KW-0812">Transmembrane</keyword>
<evidence type="ECO:0000313" key="2">
    <source>
        <dbReference type="EMBL" id="MEE1675569.1"/>
    </source>
</evidence>
<feature type="transmembrane region" description="Helical" evidence="1">
    <location>
        <begin position="30"/>
        <end position="48"/>
    </location>
</feature>
<comment type="caution">
    <text evidence="2">The sequence shown here is derived from an EMBL/GenBank/DDBJ whole genome shotgun (WGS) entry which is preliminary data.</text>
</comment>
<gene>
    <name evidence="2" type="ORF">SNR37_000895</name>
</gene>
<feature type="transmembrane region" description="Helical" evidence="1">
    <location>
        <begin position="81"/>
        <end position="103"/>
    </location>
</feature>
<evidence type="ECO:0000256" key="1">
    <source>
        <dbReference type="SAM" id="Phobius"/>
    </source>
</evidence>
<keyword evidence="3" id="KW-1185">Reference proteome</keyword>
<dbReference type="EMBL" id="JAYDYW010000014">
    <property type="protein sequence ID" value="MEE1675569.1"/>
    <property type="molecule type" value="Genomic_DNA"/>
</dbReference>
<reference evidence="3" key="1">
    <citation type="submission" date="2023-07" db="EMBL/GenBank/DDBJ databases">
        <title>Draft genome sequence of Agarivorans aestuarii strain ZMCS4, a CAZymes producing bacteria isolated from the marine brown algae Clodostephus spongiosus.</title>
        <authorList>
            <person name="Lorente B."/>
            <person name="Cabral C."/>
            <person name="Frias J."/>
            <person name="Faria J."/>
            <person name="Toubarro D."/>
        </authorList>
    </citation>
    <scope>NUCLEOTIDE SEQUENCE [LARGE SCALE GENOMIC DNA]</scope>
    <source>
        <strain evidence="3">ZMCS4</strain>
    </source>
</reference>
<name>A0ABU7G839_9ALTE</name>
<feature type="transmembrane region" description="Helical" evidence="1">
    <location>
        <begin position="7"/>
        <end position="24"/>
    </location>
</feature>
<keyword evidence="1" id="KW-1133">Transmembrane helix</keyword>
<dbReference type="Proteomes" id="UP001310248">
    <property type="component" value="Unassembled WGS sequence"/>
</dbReference>
<evidence type="ECO:0008006" key="4">
    <source>
        <dbReference type="Google" id="ProtNLM"/>
    </source>
</evidence>
<organism evidence="2 3">
    <name type="scientific">Agarivorans aestuarii</name>
    <dbReference type="NCBI Taxonomy" id="1563703"/>
    <lineage>
        <taxon>Bacteria</taxon>
        <taxon>Pseudomonadati</taxon>
        <taxon>Pseudomonadota</taxon>
        <taxon>Gammaproteobacteria</taxon>
        <taxon>Alteromonadales</taxon>
        <taxon>Alteromonadaceae</taxon>
        <taxon>Agarivorans</taxon>
    </lineage>
</organism>